<dbReference type="PANTHER" id="PTHR46401:SF2">
    <property type="entry name" value="GLYCOSYLTRANSFERASE WBBK-RELATED"/>
    <property type="match status" value="1"/>
</dbReference>
<dbReference type="PANTHER" id="PTHR46401">
    <property type="entry name" value="GLYCOSYLTRANSFERASE WBBK-RELATED"/>
    <property type="match status" value="1"/>
</dbReference>
<comment type="caution">
    <text evidence="3">The sequence shown here is derived from an EMBL/GenBank/DDBJ whole genome shotgun (WGS) entry which is preliminary data.</text>
</comment>
<evidence type="ECO:0000313" key="4">
    <source>
        <dbReference type="Proteomes" id="UP000766904"/>
    </source>
</evidence>
<organism evidence="3 4">
    <name type="scientific">Natronococcus pandeyae</name>
    <dbReference type="NCBI Taxonomy" id="2055836"/>
    <lineage>
        <taxon>Archaea</taxon>
        <taxon>Methanobacteriati</taxon>
        <taxon>Methanobacteriota</taxon>
        <taxon>Stenosarchaea group</taxon>
        <taxon>Halobacteria</taxon>
        <taxon>Halobacteriales</taxon>
        <taxon>Natrialbaceae</taxon>
        <taxon>Natronococcus</taxon>
    </lineage>
</organism>
<dbReference type="AlphaFoldDB" id="A0A8J8PZA8"/>
<dbReference type="Gene3D" id="3.40.50.2000">
    <property type="entry name" value="Glycogen Phosphorylase B"/>
    <property type="match status" value="2"/>
</dbReference>
<name>A0A8J8PZA8_9EURY</name>
<feature type="domain" description="Glycosyl transferase family 1" evidence="2">
    <location>
        <begin position="175"/>
        <end position="319"/>
    </location>
</feature>
<evidence type="ECO:0000259" key="2">
    <source>
        <dbReference type="Pfam" id="PF00534"/>
    </source>
</evidence>
<accession>A0A8J8PZA8</accession>
<dbReference type="InterPro" id="IPR001296">
    <property type="entry name" value="Glyco_trans_1"/>
</dbReference>
<dbReference type="Pfam" id="PF00534">
    <property type="entry name" value="Glycos_transf_1"/>
    <property type="match status" value="1"/>
</dbReference>
<dbReference type="Proteomes" id="UP000766904">
    <property type="component" value="Unassembled WGS sequence"/>
</dbReference>
<gene>
    <name evidence="3" type="ORF">CV102_22545</name>
</gene>
<keyword evidence="4" id="KW-1185">Reference proteome</keyword>
<sequence>MSRSRTDPQPDIDESAESIRVHFLTFTDTYTTKHLVKDQLQAALSAYGVVPVDDWRDADLVHLFQDFILTTDNVRSFRFPALFQILYSETPLVVSTDDLFFTDRPDLISHPRFYGLHHRTNRWMLERADAIAAYSESVAREIGRYVDSTDLHVVHLAVDDRFCPTTSNTDTWTRDDQFVFHASLASKRKNPEAIVAVAERLDEQFVIAGTGWEEIVPERLRRRSVDALGYVSDDRLAELYRQATVFYFPTRHEGFGLPVLEAMASGTAVVTTTAYSVPEVVGDAAIQCHPEDVDAHVEQIRSLLHDDERRAAIERAALKRADQFSWDRAATETMAVYRELL</sequence>
<dbReference type="GO" id="GO:0016757">
    <property type="term" value="F:glycosyltransferase activity"/>
    <property type="evidence" value="ECO:0007669"/>
    <property type="project" value="InterPro"/>
</dbReference>
<dbReference type="EMBL" id="PHNJ01000018">
    <property type="protein sequence ID" value="TYL36407.1"/>
    <property type="molecule type" value="Genomic_DNA"/>
</dbReference>
<protein>
    <recommendedName>
        <fullName evidence="2">Glycosyl transferase family 1 domain-containing protein</fullName>
    </recommendedName>
</protein>
<keyword evidence="1" id="KW-0808">Transferase</keyword>
<evidence type="ECO:0000256" key="1">
    <source>
        <dbReference type="ARBA" id="ARBA00022679"/>
    </source>
</evidence>
<proteinExistence type="predicted"/>
<dbReference type="CDD" id="cd03809">
    <property type="entry name" value="GT4_MtfB-like"/>
    <property type="match status" value="1"/>
</dbReference>
<reference evidence="3" key="1">
    <citation type="submission" date="2017-11" db="EMBL/GenBank/DDBJ databases">
        <authorList>
            <person name="Kajale S.C."/>
            <person name="Sharma A."/>
        </authorList>
    </citation>
    <scope>NUCLEOTIDE SEQUENCE</scope>
    <source>
        <strain evidence="3">LS1_42</strain>
    </source>
</reference>
<dbReference type="SUPFAM" id="SSF53756">
    <property type="entry name" value="UDP-Glycosyltransferase/glycogen phosphorylase"/>
    <property type="match status" value="1"/>
</dbReference>
<evidence type="ECO:0000313" key="3">
    <source>
        <dbReference type="EMBL" id="TYL36407.1"/>
    </source>
</evidence>